<dbReference type="Pfam" id="PF06250">
    <property type="entry name" value="YhcG_C"/>
    <property type="match status" value="1"/>
</dbReference>
<dbReference type="InterPro" id="IPR011856">
    <property type="entry name" value="tRNA_endonuc-like_dom_sf"/>
</dbReference>
<dbReference type="PANTHER" id="PTHR30547:SF5">
    <property type="entry name" value="NUCLEASE YHCG-RELATED"/>
    <property type="match status" value="1"/>
</dbReference>
<sequence length="394" mass="46292">MANKNIITNDNIIQTLDVECLYKDACQIIDQAQHAAYSAVNETLIKRNWLLGLRIQHEVLKDQRAEYGKQVIKSLSEGLVKRYGRGFSMRNLYYFIDFYQDHSDFFQLAIEKPEVNADKNILQSLTAKSDFVPQVFGKTSVTEILQSLTAKSPIRLSWTHYNIIQQELTAEGRAWYENEAAKEMWSTRTLQRNVSSQYYHRLLQSQDKAVVHDEMVQLTKPLQDKLEYLKNPVVAEFLGFKNNTNYSESDLEQSIIDHLISFLMELGKGFAFVDRQKHIHTEKEDYYIDLVFYNYHLRCFVLIDLKTTKLRYQDVGQMDMYVKMYDDLVCPEGHNPTIGILLCSDTDEDVAHYSILNNNDQLFAAKYLTYMPTQEELRREIEQQKEFFRLKNEK</sequence>
<evidence type="ECO:0000259" key="1">
    <source>
        <dbReference type="Pfam" id="PF06250"/>
    </source>
</evidence>
<protein>
    <recommendedName>
        <fullName evidence="5">DUF1016 domain-containing protein</fullName>
    </recommendedName>
</protein>
<evidence type="ECO:0000313" key="4">
    <source>
        <dbReference type="Proteomes" id="UP000216189"/>
    </source>
</evidence>
<organism evidence="3 4">
    <name type="scientific">Segatella bryantii</name>
    <name type="common">Prevotella bryantii</name>
    <dbReference type="NCBI Taxonomy" id="77095"/>
    <lineage>
        <taxon>Bacteria</taxon>
        <taxon>Pseudomonadati</taxon>
        <taxon>Bacteroidota</taxon>
        <taxon>Bacteroidia</taxon>
        <taxon>Bacteroidales</taxon>
        <taxon>Prevotellaceae</taxon>
        <taxon>Segatella</taxon>
    </lineage>
</organism>
<feature type="domain" description="YhcG N-terminal" evidence="2">
    <location>
        <begin position="27"/>
        <end position="201"/>
    </location>
</feature>
<gene>
    <name evidence="3" type="ORF">CIK91_09235</name>
</gene>
<comment type="caution">
    <text evidence="3">The sequence shown here is derived from an EMBL/GenBank/DDBJ whole genome shotgun (WGS) entry which is preliminary data.</text>
</comment>
<feature type="domain" description="YhcG PDDEXK nuclease" evidence="1">
    <location>
        <begin position="227"/>
        <end position="381"/>
    </location>
</feature>
<name>A0ABX4EG79_SEGBR</name>
<evidence type="ECO:0000313" key="3">
    <source>
        <dbReference type="EMBL" id="OYP54411.1"/>
    </source>
</evidence>
<dbReference type="Pfam" id="PF17761">
    <property type="entry name" value="DUF1016_N"/>
    <property type="match status" value="1"/>
</dbReference>
<reference evidence="3 4" key="1">
    <citation type="submission" date="2017-08" db="EMBL/GenBank/DDBJ databases">
        <title>Comparative genomics of non-oral Prevotella species.</title>
        <authorList>
            <person name="Accetto T."/>
            <person name="Nograsek B."/>
            <person name="Avgustin G."/>
        </authorList>
    </citation>
    <scope>NUCLEOTIDE SEQUENCE [LARGE SCALE GENOMIC DNA]</scope>
    <source>
        <strain evidence="3 4">TC1-1</strain>
    </source>
</reference>
<dbReference type="InterPro" id="IPR053148">
    <property type="entry name" value="PD-DEXK-like_domain"/>
</dbReference>
<evidence type="ECO:0000259" key="2">
    <source>
        <dbReference type="Pfam" id="PF17761"/>
    </source>
</evidence>
<accession>A0ABX4EG79</accession>
<dbReference type="GeneID" id="72478632"/>
<dbReference type="EMBL" id="NPJF01000043">
    <property type="protein sequence ID" value="OYP54411.1"/>
    <property type="molecule type" value="Genomic_DNA"/>
</dbReference>
<keyword evidence="4" id="KW-1185">Reference proteome</keyword>
<dbReference type="Gene3D" id="3.40.1350.10">
    <property type="match status" value="1"/>
</dbReference>
<dbReference type="InterPro" id="IPR009362">
    <property type="entry name" value="YhcG_C"/>
</dbReference>
<dbReference type="InterPro" id="IPR041527">
    <property type="entry name" value="YhcG_N"/>
</dbReference>
<dbReference type="Proteomes" id="UP000216189">
    <property type="component" value="Unassembled WGS sequence"/>
</dbReference>
<proteinExistence type="predicted"/>
<dbReference type="PANTHER" id="PTHR30547">
    <property type="entry name" value="UNCHARACTERIZED PROTEIN YHCG-RELATED"/>
    <property type="match status" value="1"/>
</dbReference>
<dbReference type="RefSeq" id="WP_094448703.1">
    <property type="nucleotide sequence ID" value="NZ_CP091797.1"/>
</dbReference>
<evidence type="ECO:0008006" key="5">
    <source>
        <dbReference type="Google" id="ProtNLM"/>
    </source>
</evidence>